<comment type="caution">
    <text evidence="2">The sequence shown here is derived from an EMBL/GenBank/DDBJ whole genome shotgun (WGS) entry which is preliminary data.</text>
</comment>
<organism evidence="2 3">
    <name type="scientific">Effrenium voratum</name>
    <dbReference type="NCBI Taxonomy" id="2562239"/>
    <lineage>
        <taxon>Eukaryota</taxon>
        <taxon>Sar</taxon>
        <taxon>Alveolata</taxon>
        <taxon>Dinophyceae</taxon>
        <taxon>Suessiales</taxon>
        <taxon>Symbiodiniaceae</taxon>
        <taxon>Effrenium</taxon>
    </lineage>
</organism>
<protein>
    <submittedName>
        <fullName evidence="2">Uncharacterized protein</fullName>
    </submittedName>
</protein>
<keyword evidence="3" id="KW-1185">Reference proteome</keyword>
<accession>A0AA36HVF4</accession>
<proteinExistence type="predicted"/>
<gene>
    <name evidence="2" type="ORF">EVOR1521_LOCUS4662</name>
</gene>
<name>A0AA36HVF4_9DINO</name>
<reference evidence="2" key="1">
    <citation type="submission" date="2023-08" db="EMBL/GenBank/DDBJ databases">
        <authorList>
            <person name="Chen Y."/>
            <person name="Shah S."/>
            <person name="Dougan E. K."/>
            <person name="Thang M."/>
            <person name="Chan C."/>
        </authorList>
    </citation>
    <scope>NUCLEOTIDE SEQUENCE</scope>
</reference>
<evidence type="ECO:0000313" key="2">
    <source>
        <dbReference type="EMBL" id="CAJ1375367.1"/>
    </source>
</evidence>
<evidence type="ECO:0000313" key="3">
    <source>
        <dbReference type="Proteomes" id="UP001178507"/>
    </source>
</evidence>
<dbReference type="Proteomes" id="UP001178507">
    <property type="component" value="Unassembled WGS sequence"/>
</dbReference>
<feature type="region of interest" description="Disordered" evidence="1">
    <location>
        <begin position="191"/>
        <end position="233"/>
    </location>
</feature>
<sequence>MEELRCEHALKVAEVEQAKTAQIDEMKRSSMEEIEQLRSALAAARWQADVYVREHQDAVREICLRQRENARLGKRHAEARQEALELAVRLEQLRAVEAGAPAREAELQAVRQRYILLQQTAAEWREALLRKSGDCEVWRRRAELKGVPMHREDMELQAEIQSVTSSSPSYGHAFRSGMKMEAVGRASYLPSPVQSRSPVLSRSGRHPWPELSSIRTPLQSPHRHSNPTRGRALDRAGWQPSLASQRSPSPHPAGEFVNVVLKAAKLRAEANLKAGVMAKHRERALLEAENEVEMLAFLLEEGDSSEAEVLLEMEAQAQESASPAIAAHLRAQITELQGRRQRSVSPPELTA</sequence>
<dbReference type="AlphaFoldDB" id="A0AA36HVF4"/>
<dbReference type="EMBL" id="CAUJNA010000317">
    <property type="protein sequence ID" value="CAJ1375367.1"/>
    <property type="molecule type" value="Genomic_DNA"/>
</dbReference>
<evidence type="ECO:0000256" key="1">
    <source>
        <dbReference type="SAM" id="MobiDB-lite"/>
    </source>
</evidence>